<reference evidence="1 2" key="1">
    <citation type="submission" date="2023-07" db="EMBL/GenBank/DDBJ databases">
        <title>Genomic Encyclopedia of Type Strains, Phase IV (KMG-IV): sequencing the most valuable type-strain genomes for metagenomic binning, comparative biology and taxonomic classification.</title>
        <authorList>
            <person name="Goeker M."/>
        </authorList>
    </citation>
    <scope>NUCLEOTIDE SEQUENCE [LARGE SCALE GENOMIC DNA]</scope>
    <source>
        <strain evidence="1 2">DSM 45903</strain>
    </source>
</reference>
<dbReference type="EMBL" id="JAVDQG010000001">
    <property type="protein sequence ID" value="MDR6224338.1"/>
    <property type="molecule type" value="Genomic_DNA"/>
</dbReference>
<keyword evidence="2" id="KW-1185">Reference proteome</keyword>
<evidence type="ECO:0000313" key="1">
    <source>
        <dbReference type="EMBL" id="MDR6224338.1"/>
    </source>
</evidence>
<evidence type="ECO:0000313" key="2">
    <source>
        <dbReference type="Proteomes" id="UP001185012"/>
    </source>
</evidence>
<gene>
    <name evidence="1" type="ORF">JOE21_000326</name>
</gene>
<sequence length="66" mass="7175">MFLFQRLRQFIGCQVEVMTAAGLTEGTLISVTPVTIVVQVAVDPGYPPVTVTINIFAISFIRITSC</sequence>
<dbReference type="Proteomes" id="UP001185012">
    <property type="component" value="Unassembled WGS sequence"/>
</dbReference>
<dbReference type="RefSeq" id="WP_309861541.1">
    <property type="nucleotide sequence ID" value="NZ_JAVDQG010000001.1"/>
</dbReference>
<accession>A0ABU1IHU3</accession>
<comment type="caution">
    <text evidence="1">The sequence shown here is derived from an EMBL/GenBank/DDBJ whole genome shotgun (WGS) entry which is preliminary data.</text>
</comment>
<name>A0ABU1IHU3_9BACL</name>
<organism evidence="1 2">
    <name type="scientific">Desmospora profundinema</name>
    <dbReference type="NCBI Taxonomy" id="1571184"/>
    <lineage>
        <taxon>Bacteria</taxon>
        <taxon>Bacillati</taxon>
        <taxon>Bacillota</taxon>
        <taxon>Bacilli</taxon>
        <taxon>Bacillales</taxon>
        <taxon>Thermoactinomycetaceae</taxon>
        <taxon>Desmospora</taxon>
    </lineage>
</organism>
<proteinExistence type="predicted"/>
<protein>
    <submittedName>
        <fullName evidence="1">Uncharacterized protein</fullName>
    </submittedName>
</protein>